<dbReference type="Proteomes" id="UP001497480">
    <property type="component" value="Unassembled WGS sequence"/>
</dbReference>
<evidence type="ECO:0000313" key="11">
    <source>
        <dbReference type="Proteomes" id="UP001497480"/>
    </source>
</evidence>
<feature type="domain" description="Myb-like" evidence="8">
    <location>
        <begin position="9"/>
        <end position="61"/>
    </location>
</feature>
<dbReference type="PROSITE" id="PS51294">
    <property type="entry name" value="HTH_MYB"/>
    <property type="match status" value="2"/>
</dbReference>
<dbReference type="GO" id="GO:0000976">
    <property type="term" value="F:transcription cis-regulatory region binding"/>
    <property type="evidence" value="ECO:0007669"/>
    <property type="project" value="UniProtKB-ARBA"/>
</dbReference>
<evidence type="ECO:0000259" key="9">
    <source>
        <dbReference type="PROSITE" id="PS51294"/>
    </source>
</evidence>
<dbReference type="FunFam" id="1.10.10.60:FF:000047">
    <property type="entry name" value="Myb transcription factor"/>
    <property type="match status" value="1"/>
</dbReference>
<dbReference type="Pfam" id="PF00249">
    <property type="entry name" value="Myb_DNA-binding"/>
    <property type="match status" value="2"/>
</dbReference>
<dbReference type="GO" id="GO:0005634">
    <property type="term" value="C:nucleus"/>
    <property type="evidence" value="ECO:0007669"/>
    <property type="project" value="UniProtKB-SubCell"/>
</dbReference>
<evidence type="ECO:0000256" key="6">
    <source>
        <dbReference type="ARBA" id="ARBA00023242"/>
    </source>
</evidence>
<keyword evidence="3" id="KW-0805">Transcription regulation</keyword>
<evidence type="ECO:0000259" key="8">
    <source>
        <dbReference type="PROSITE" id="PS50090"/>
    </source>
</evidence>
<reference evidence="10 11" key="1">
    <citation type="submission" date="2024-03" db="EMBL/GenBank/DDBJ databases">
        <authorList>
            <person name="Martinez-Hernandez J."/>
        </authorList>
    </citation>
    <scope>NUCLEOTIDE SEQUENCE [LARGE SCALE GENOMIC DNA]</scope>
</reference>
<dbReference type="SMART" id="SM00717">
    <property type="entry name" value="SANT"/>
    <property type="match status" value="2"/>
</dbReference>
<evidence type="ECO:0000256" key="4">
    <source>
        <dbReference type="ARBA" id="ARBA00023125"/>
    </source>
</evidence>
<feature type="region of interest" description="Disordered" evidence="7">
    <location>
        <begin position="133"/>
        <end position="158"/>
    </location>
</feature>
<feature type="domain" description="Myb-like" evidence="8">
    <location>
        <begin position="62"/>
        <end position="123"/>
    </location>
</feature>
<feature type="domain" description="HTH myb-type" evidence="9">
    <location>
        <begin position="66"/>
        <end position="127"/>
    </location>
</feature>
<keyword evidence="5" id="KW-0804">Transcription</keyword>
<evidence type="ECO:0000256" key="5">
    <source>
        <dbReference type="ARBA" id="ARBA00023163"/>
    </source>
</evidence>
<dbReference type="InterPro" id="IPR001005">
    <property type="entry name" value="SANT/Myb"/>
</dbReference>
<organism evidence="10 11">
    <name type="scientific">Lupinus luteus</name>
    <name type="common">European yellow lupine</name>
    <dbReference type="NCBI Taxonomy" id="3873"/>
    <lineage>
        <taxon>Eukaryota</taxon>
        <taxon>Viridiplantae</taxon>
        <taxon>Streptophyta</taxon>
        <taxon>Embryophyta</taxon>
        <taxon>Tracheophyta</taxon>
        <taxon>Spermatophyta</taxon>
        <taxon>Magnoliopsida</taxon>
        <taxon>eudicotyledons</taxon>
        <taxon>Gunneridae</taxon>
        <taxon>Pentapetalae</taxon>
        <taxon>rosids</taxon>
        <taxon>fabids</taxon>
        <taxon>Fabales</taxon>
        <taxon>Fabaceae</taxon>
        <taxon>Papilionoideae</taxon>
        <taxon>50 kb inversion clade</taxon>
        <taxon>genistoids sensu lato</taxon>
        <taxon>core genistoids</taxon>
        <taxon>Genisteae</taxon>
        <taxon>Lupinus</taxon>
    </lineage>
</organism>
<dbReference type="InterPro" id="IPR051953">
    <property type="entry name" value="Plant_SW-associated_TFs"/>
</dbReference>
<dbReference type="PANTHER" id="PTHR47997:SF34">
    <property type="entry name" value="TRANSCRIPTION FACTOR MYB86-LIKE"/>
    <property type="match status" value="1"/>
</dbReference>
<evidence type="ECO:0000256" key="2">
    <source>
        <dbReference type="ARBA" id="ARBA00022737"/>
    </source>
</evidence>
<comment type="caution">
    <text evidence="10">The sequence shown here is derived from an EMBL/GenBank/DDBJ whole genome shotgun (WGS) entry which is preliminary data.</text>
</comment>
<gene>
    <name evidence="10" type="ORF">LLUT_LOCUS26396</name>
</gene>
<evidence type="ECO:0000256" key="3">
    <source>
        <dbReference type="ARBA" id="ARBA00023015"/>
    </source>
</evidence>
<dbReference type="AlphaFoldDB" id="A0AAV1XU42"/>
<name>A0AAV1XU42_LUPLU</name>
<dbReference type="SUPFAM" id="SSF46689">
    <property type="entry name" value="Homeodomain-like"/>
    <property type="match status" value="1"/>
</dbReference>
<evidence type="ECO:0000313" key="10">
    <source>
        <dbReference type="EMBL" id="CAL0325336.1"/>
    </source>
</evidence>
<evidence type="ECO:0000256" key="7">
    <source>
        <dbReference type="SAM" id="MobiDB-lite"/>
    </source>
</evidence>
<dbReference type="PANTHER" id="PTHR47997">
    <property type="entry name" value="MYB DOMAIN PROTEIN 55"/>
    <property type="match status" value="1"/>
</dbReference>
<dbReference type="FunFam" id="1.10.10.60:FF:000394">
    <property type="entry name" value="MYB transcription factor"/>
    <property type="match status" value="1"/>
</dbReference>
<dbReference type="EMBL" id="CAXHTB010000018">
    <property type="protein sequence ID" value="CAL0325336.1"/>
    <property type="molecule type" value="Genomic_DNA"/>
</dbReference>
<dbReference type="PROSITE" id="PS50090">
    <property type="entry name" value="MYB_LIKE"/>
    <property type="match status" value="2"/>
</dbReference>
<keyword evidence="11" id="KW-1185">Reference proteome</keyword>
<keyword evidence="6" id="KW-0539">Nucleus</keyword>
<dbReference type="InterPro" id="IPR009057">
    <property type="entry name" value="Homeodomain-like_sf"/>
</dbReference>
<feature type="domain" description="HTH myb-type" evidence="9">
    <location>
        <begin position="9"/>
        <end position="65"/>
    </location>
</feature>
<dbReference type="CDD" id="cd00167">
    <property type="entry name" value="SANT"/>
    <property type="match status" value="2"/>
</dbReference>
<protein>
    <recommendedName>
        <fullName evidence="12">Transcription factor MYB86</fullName>
    </recommendedName>
</protein>
<evidence type="ECO:0000256" key="1">
    <source>
        <dbReference type="ARBA" id="ARBA00004123"/>
    </source>
</evidence>
<dbReference type="Gene3D" id="1.10.10.60">
    <property type="entry name" value="Homeodomain-like"/>
    <property type="match status" value="2"/>
</dbReference>
<evidence type="ECO:0008006" key="12">
    <source>
        <dbReference type="Google" id="ProtNLM"/>
    </source>
</evidence>
<dbReference type="InterPro" id="IPR017930">
    <property type="entry name" value="Myb_dom"/>
</dbReference>
<comment type="subcellular location">
    <subcellularLocation>
        <location evidence="1">Nucleus</location>
    </subcellularLocation>
</comment>
<sequence>MGRHSSSVKQKLRKGLWSPDEDEKLFNYITRFGVGCWSSVPKLAGLQRCGKSCRLRWINYLRPDLKRGMFSQQEEDLIITLHEVLGNSYEMTFFSIYVRWAQIAAQLPGRTDNEIKNFWNSCLKKKLLKQGMDPTTHKPLNEANVKEEKTSTESPPQIQIPFSIGPSATSTLLPSSQGSPFLISNSNYYEDGRLAETSREIFMSKQTLDPLSNYDNFQMSVAQNSGYGLHVSSNYQTSIRTLFDQNQFATNSSYCFSSMPSLTNSDHVAVTEFSSDNNSGSKICSLFMNDNNNNNQVKESSSNNSSNMSIYTAGGGGGCHQMMKNAAVFSWDVENKLDPLFQFNAIKSEDFKTCNSWEEEQHHLQTHGSIDLSSYPLTSLSEDLTGASFDAFQHI</sequence>
<accession>A0AAV1XU42</accession>
<keyword evidence="4" id="KW-0238">DNA-binding</keyword>
<keyword evidence="2" id="KW-0677">Repeat</keyword>
<feature type="compositionally biased region" description="Basic and acidic residues" evidence="7">
    <location>
        <begin position="135"/>
        <end position="151"/>
    </location>
</feature>
<proteinExistence type="predicted"/>